<protein>
    <submittedName>
        <fullName evidence="2">Uncharacterized protein</fullName>
    </submittedName>
</protein>
<evidence type="ECO:0000256" key="1">
    <source>
        <dbReference type="SAM" id="MobiDB-lite"/>
    </source>
</evidence>
<evidence type="ECO:0000313" key="2">
    <source>
        <dbReference type="EMBL" id="JAD89396.1"/>
    </source>
</evidence>
<organism evidence="2">
    <name type="scientific">Arundo donax</name>
    <name type="common">Giant reed</name>
    <name type="synonym">Donax arundinaceus</name>
    <dbReference type="NCBI Taxonomy" id="35708"/>
    <lineage>
        <taxon>Eukaryota</taxon>
        <taxon>Viridiplantae</taxon>
        <taxon>Streptophyta</taxon>
        <taxon>Embryophyta</taxon>
        <taxon>Tracheophyta</taxon>
        <taxon>Spermatophyta</taxon>
        <taxon>Magnoliopsida</taxon>
        <taxon>Liliopsida</taxon>
        <taxon>Poales</taxon>
        <taxon>Poaceae</taxon>
        <taxon>PACMAD clade</taxon>
        <taxon>Arundinoideae</taxon>
        <taxon>Arundineae</taxon>
        <taxon>Arundo</taxon>
    </lineage>
</organism>
<dbReference type="EMBL" id="GBRH01208499">
    <property type="protein sequence ID" value="JAD89396.1"/>
    <property type="molecule type" value="Transcribed_RNA"/>
</dbReference>
<name>A0A0A9DNL0_ARUDO</name>
<reference evidence="2" key="2">
    <citation type="journal article" date="2015" name="Data Brief">
        <title>Shoot transcriptome of the giant reed, Arundo donax.</title>
        <authorList>
            <person name="Barrero R.A."/>
            <person name="Guerrero F.D."/>
            <person name="Moolhuijzen P."/>
            <person name="Goolsby J.A."/>
            <person name="Tidwell J."/>
            <person name="Bellgard S.E."/>
            <person name="Bellgard M.I."/>
        </authorList>
    </citation>
    <scope>NUCLEOTIDE SEQUENCE</scope>
    <source>
        <tissue evidence="2">Shoot tissue taken approximately 20 cm above the soil surface</tissue>
    </source>
</reference>
<accession>A0A0A9DNL0</accession>
<proteinExistence type="predicted"/>
<dbReference type="AlphaFoldDB" id="A0A0A9DNL0"/>
<feature type="region of interest" description="Disordered" evidence="1">
    <location>
        <begin position="1"/>
        <end position="20"/>
    </location>
</feature>
<sequence length="20" mass="2107">MTSLGKATRQEMGPSNEGRG</sequence>
<reference evidence="2" key="1">
    <citation type="submission" date="2014-09" db="EMBL/GenBank/DDBJ databases">
        <authorList>
            <person name="Magalhaes I.L.F."/>
            <person name="Oliveira U."/>
            <person name="Santos F.R."/>
            <person name="Vidigal T.H.D.A."/>
            <person name="Brescovit A.D."/>
            <person name="Santos A.J."/>
        </authorList>
    </citation>
    <scope>NUCLEOTIDE SEQUENCE</scope>
    <source>
        <tissue evidence="2">Shoot tissue taken approximately 20 cm above the soil surface</tissue>
    </source>
</reference>